<dbReference type="InterPro" id="IPR052337">
    <property type="entry name" value="SAT4-like"/>
</dbReference>
<dbReference type="EMBL" id="ML977327">
    <property type="protein sequence ID" value="KAF2113622.1"/>
    <property type="molecule type" value="Genomic_DNA"/>
</dbReference>
<reference evidence="8" key="1">
    <citation type="journal article" date="2020" name="Stud. Mycol.">
        <title>101 Dothideomycetes genomes: a test case for predicting lifestyles and emergence of pathogens.</title>
        <authorList>
            <person name="Haridas S."/>
            <person name="Albert R."/>
            <person name="Binder M."/>
            <person name="Bloem J."/>
            <person name="Labutti K."/>
            <person name="Salamov A."/>
            <person name="Andreopoulos B."/>
            <person name="Baker S."/>
            <person name="Barry K."/>
            <person name="Bills G."/>
            <person name="Bluhm B."/>
            <person name="Cannon C."/>
            <person name="Castanera R."/>
            <person name="Culley D."/>
            <person name="Daum C."/>
            <person name="Ezra D."/>
            <person name="Gonzalez J."/>
            <person name="Henrissat B."/>
            <person name="Kuo A."/>
            <person name="Liang C."/>
            <person name="Lipzen A."/>
            <person name="Lutzoni F."/>
            <person name="Magnuson J."/>
            <person name="Mondo S."/>
            <person name="Nolan M."/>
            <person name="Ohm R."/>
            <person name="Pangilinan J."/>
            <person name="Park H.-J."/>
            <person name="Ramirez L."/>
            <person name="Alfaro M."/>
            <person name="Sun H."/>
            <person name="Tritt A."/>
            <person name="Yoshinaga Y."/>
            <person name="Zwiers L.-H."/>
            <person name="Turgeon B."/>
            <person name="Goodwin S."/>
            <person name="Spatafora J."/>
            <person name="Crous P."/>
            <person name="Grigoriev I."/>
        </authorList>
    </citation>
    <scope>NUCLEOTIDE SEQUENCE</scope>
    <source>
        <strain evidence="8">CBS 627.86</strain>
    </source>
</reference>
<feature type="transmembrane region" description="Helical" evidence="6">
    <location>
        <begin position="177"/>
        <end position="196"/>
    </location>
</feature>
<evidence type="ECO:0000313" key="9">
    <source>
        <dbReference type="Proteomes" id="UP000799770"/>
    </source>
</evidence>
<name>A0A6A5Z2F7_9PLEO</name>
<evidence type="ECO:0000256" key="1">
    <source>
        <dbReference type="ARBA" id="ARBA00004141"/>
    </source>
</evidence>
<keyword evidence="2 6" id="KW-0812">Transmembrane</keyword>
<evidence type="ECO:0000256" key="2">
    <source>
        <dbReference type="ARBA" id="ARBA00022692"/>
    </source>
</evidence>
<evidence type="ECO:0000256" key="5">
    <source>
        <dbReference type="ARBA" id="ARBA00038359"/>
    </source>
</evidence>
<keyword evidence="4 6" id="KW-0472">Membrane</keyword>
<feature type="transmembrane region" description="Helical" evidence="6">
    <location>
        <begin position="94"/>
        <end position="114"/>
    </location>
</feature>
<dbReference type="Pfam" id="PF20684">
    <property type="entry name" value="Fung_rhodopsin"/>
    <property type="match status" value="1"/>
</dbReference>
<evidence type="ECO:0000259" key="7">
    <source>
        <dbReference type="Pfam" id="PF20684"/>
    </source>
</evidence>
<protein>
    <recommendedName>
        <fullName evidence="7">Rhodopsin domain-containing protein</fullName>
    </recommendedName>
</protein>
<dbReference type="OrthoDB" id="444631at2759"/>
<sequence>MSLSMAGFLAITWTGFVICSIACALRLYIRRKCLGDFLADDWIMMFALANLFLVVVLGQLFIPEVYATTEYKKDAPHSEDFLEHFLRGLRGSGAAMIAMYVGVWAIKLSFLLFFKRLGAQIKEYIVAWYVVLVITVGCGAVSLGMQQYRCIFASWVKIVATCARPSELKQARDTFRASWIVDVVSDGLIICFPIAILWRVRIGLKQKLILTCVFSLVALTIAVTVVRGTLVGGIFMSVRNFSNAQLQTSWVWLFTEYSVSFLIACIVSFRALFVRQENRTYEHSKQPREAGLREQQGLTNDHKFSRVRRVHDSLLESFKALETTDDADLPKPASGRFTPTFLTDVEIAHLPKGEV</sequence>
<feature type="transmembrane region" description="Helical" evidence="6">
    <location>
        <begin position="208"/>
        <end position="230"/>
    </location>
</feature>
<dbReference type="AlphaFoldDB" id="A0A6A5Z2F7"/>
<dbReference type="PANTHER" id="PTHR33048">
    <property type="entry name" value="PTH11-LIKE INTEGRAL MEMBRANE PROTEIN (AFU_ORTHOLOGUE AFUA_5G11245)"/>
    <property type="match status" value="1"/>
</dbReference>
<gene>
    <name evidence="8" type="ORF">BDV96DRAFT_688594</name>
</gene>
<keyword evidence="9" id="KW-1185">Reference proteome</keyword>
<feature type="transmembrane region" description="Helical" evidence="6">
    <location>
        <begin position="250"/>
        <end position="273"/>
    </location>
</feature>
<evidence type="ECO:0000313" key="8">
    <source>
        <dbReference type="EMBL" id="KAF2113622.1"/>
    </source>
</evidence>
<comment type="subcellular location">
    <subcellularLocation>
        <location evidence="1">Membrane</location>
        <topology evidence="1">Multi-pass membrane protein</topology>
    </subcellularLocation>
</comment>
<evidence type="ECO:0000256" key="6">
    <source>
        <dbReference type="SAM" id="Phobius"/>
    </source>
</evidence>
<proteinExistence type="inferred from homology"/>
<feature type="domain" description="Rhodopsin" evidence="7">
    <location>
        <begin position="25"/>
        <end position="274"/>
    </location>
</feature>
<accession>A0A6A5Z2F7</accession>
<feature type="transmembrane region" description="Helical" evidence="6">
    <location>
        <begin position="41"/>
        <end position="62"/>
    </location>
</feature>
<feature type="transmembrane region" description="Helical" evidence="6">
    <location>
        <begin position="6"/>
        <end position="29"/>
    </location>
</feature>
<keyword evidence="3 6" id="KW-1133">Transmembrane helix</keyword>
<dbReference type="InterPro" id="IPR049326">
    <property type="entry name" value="Rhodopsin_dom_fungi"/>
</dbReference>
<comment type="similarity">
    <text evidence="5">Belongs to the SAT4 family.</text>
</comment>
<dbReference type="PANTHER" id="PTHR33048:SF47">
    <property type="entry name" value="INTEGRAL MEMBRANE PROTEIN-RELATED"/>
    <property type="match status" value="1"/>
</dbReference>
<feature type="transmembrane region" description="Helical" evidence="6">
    <location>
        <begin position="126"/>
        <end position="145"/>
    </location>
</feature>
<dbReference type="Proteomes" id="UP000799770">
    <property type="component" value="Unassembled WGS sequence"/>
</dbReference>
<dbReference type="GO" id="GO:0016020">
    <property type="term" value="C:membrane"/>
    <property type="evidence" value="ECO:0007669"/>
    <property type="project" value="UniProtKB-SubCell"/>
</dbReference>
<organism evidence="8 9">
    <name type="scientific">Lophiotrema nucula</name>
    <dbReference type="NCBI Taxonomy" id="690887"/>
    <lineage>
        <taxon>Eukaryota</taxon>
        <taxon>Fungi</taxon>
        <taxon>Dikarya</taxon>
        <taxon>Ascomycota</taxon>
        <taxon>Pezizomycotina</taxon>
        <taxon>Dothideomycetes</taxon>
        <taxon>Pleosporomycetidae</taxon>
        <taxon>Pleosporales</taxon>
        <taxon>Lophiotremataceae</taxon>
        <taxon>Lophiotrema</taxon>
    </lineage>
</organism>
<evidence type="ECO:0000256" key="4">
    <source>
        <dbReference type="ARBA" id="ARBA00023136"/>
    </source>
</evidence>
<evidence type="ECO:0000256" key="3">
    <source>
        <dbReference type="ARBA" id="ARBA00022989"/>
    </source>
</evidence>